<feature type="compositionally biased region" description="Acidic residues" evidence="1">
    <location>
        <begin position="288"/>
        <end position="299"/>
    </location>
</feature>
<evidence type="ECO:0000313" key="3">
    <source>
        <dbReference type="EMBL" id="TCD70528.1"/>
    </source>
</evidence>
<organism evidence="3 4">
    <name type="scientific">Steccherinum ochraceum</name>
    <dbReference type="NCBI Taxonomy" id="92696"/>
    <lineage>
        <taxon>Eukaryota</taxon>
        <taxon>Fungi</taxon>
        <taxon>Dikarya</taxon>
        <taxon>Basidiomycota</taxon>
        <taxon>Agaricomycotina</taxon>
        <taxon>Agaricomycetes</taxon>
        <taxon>Polyporales</taxon>
        <taxon>Steccherinaceae</taxon>
        <taxon>Steccherinum</taxon>
    </lineage>
</organism>
<keyword evidence="2" id="KW-1133">Transmembrane helix</keyword>
<dbReference type="AlphaFoldDB" id="A0A4R0S0K2"/>
<evidence type="ECO:0000256" key="2">
    <source>
        <dbReference type="SAM" id="Phobius"/>
    </source>
</evidence>
<dbReference type="OrthoDB" id="10673861at2759"/>
<feature type="region of interest" description="Disordered" evidence="1">
    <location>
        <begin position="242"/>
        <end position="299"/>
    </location>
</feature>
<keyword evidence="2" id="KW-0472">Membrane</keyword>
<evidence type="ECO:0000313" key="4">
    <source>
        <dbReference type="Proteomes" id="UP000292702"/>
    </source>
</evidence>
<evidence type="ECO:0000256" key="1">
    <source>
        <dbReference type="SAM" id="MobiDB-lite"/>
    </source>
</evidence>
<keyword evidence="4" id="KW-1185">Reference proteome</keyword>
<protein>
    <submittedName>
        <fullName evidence="3">Uncharacterized protein</fullName>
    </submittedName>
</protein>
<accession>A0A4R0S0K2</accession>
<feature type="region of interest" description="Disordered" evidence="1">
    <location>
        <begin position="1"/>
        <end position="25"/>
    </location>
</feature>
<dbReference type="EMBL" id="RWJN01000019">
    <property type="protein sequence ID" value="TCD70528.1"/>
    <property type="molecule type" value="Genomic_DNA"/>
</dbReference>
<name>A0A4R0S0K2_9APHY</name>
<reference evidence="3 4" key="1">
    <citation type="submission" date="2018-11" db="EMBL/GenBank/DDBJ databases">
        <title>Genome assembly of Steccherinum ochraceum LE-BIN_3174, the white-rot fungus of the Steccherinaceae family (The Residual Polyporoid clade, Polyporales, Basidiomycota).</title>
        <authorList>
            <person name="Fedorova T.V."/>
            <person name="Glazunova O.A."/>
            <person name="Landesman E.O."/>
            <person name="Moiseenko K.V."/>
            <person name="Psurtseva N.V."/>
            <person name="Savinova O.S."/>
            <person name="Shakhova N.V."/>
            <person name="Tyazhelova T.V."/>
            <person name="Vasina D.V."/>
        </authorList>
    </citation>
    <scope>NUCLEOTIDE SEQUENCE [LARGE SCALE GENOMIC DNA]</scope>
    <source>
        <strain evidence="3 4">LE-BIN_3174</strain>
    </source>
</reference>
<comment type="caution">
    <text evidence="3">The sequence shown here is derived from an EMBL/GenBank/DDBJ whole genome shotgun (WGS) entry which is preliminary data.</text>
</comment>
<proteinExistence type="predicted"/>
<dbReference type="Proteomes" id="UP000292702">
    <property type="component" value="Unassembled WGS sequence"/>
</dbReference>
<sequence>MPSQPSSSPPQATVSHLAPPNSRLQGRQTRFGTLSSSYSTPDLCLSPSGSTLAQSTSVPSLTSTVTTSDLASSSYSSIPVSNSSCSAGSIRSARSTDRLHHGFRQFEDRTSGGATNGFLWLSSGYSPILPAPTPFSYVSRRRKRPLAVFLNTGTRYMRSSVKHLPSSLWDRLVFVVFCVYVAILFRALFGFGVTPSSTLDYPHLPVPPSAASGNVSSDATFVDLPNGPHQYPDDSESKVVAPASAFRPSKQVSSVPQPERGVDEPAIKKCVMRKQRMGVKREDGGGEGSDEGNEEDCEE</sequence>
<gene>
    <name evidence="3" type="ORF">EIP91_002874</name>
</gene>
<feature type="transmembrane region" description="Helical" evidence="2">
    <location>
        <begin position="172"/>
        <end position="193"/>
    </location>
</feature>
<feature type="compositionally biased region" description="Low complexity" evidence="1">
    <location>
        <begin position="1"/>
        <end position="11"/>
    </location>
</feature>
<keyword evidence="2" id="KW-0812">Transmembrane</keyword>